<dbReference type="OrthoDB" id="2326088at2"/>
<name>A0A2N3HIE4_9FLAO</name>
<protein>
    <submittedName>
        <fullName evidence="1">Mutarotase</fullName>
    </submittedName>
</protein>
<dbReference type="EMBL" id="PJEO01000042">
    <property type="protein sequence ID" value="PKQ44745.1"/>
    <property type="molecule type" value="Genomic_DNA"/>
</dbReference>
<gene>
    <name evidence="1" type="ORF">CSW08_11545</name>
</gene>
<comment type="caution">
    <text evidence="1">The sequence shown here is derived from an EMBL/GenBank/DDBJ whole genome shotgun (WGS) entry which is preliminary data.</text>
</comment>
<keyword evidence="2" id="KW-1185">Reference proteome</keyword>
<dbReference type="Proteomes" id="UP000233435">
    <property type="component" value="Unassembled WGS sequence"/>
</dbReference>
<proteinExistence type="predicted"/>
<evidence type="ECO:0000313" key="2">
    <source>
        <dbReference type="Proteomes" id="UP000233435"/>
    </source>
</evidence>
<accession>A0A2N3HIE4</accession>
<evidence type="ECO:0000313" key="1">
    <source>
        <dbReference type="EMBL" id="PKQ44745.1"/>
    </source>
</evidence>
<reference evidence="1 2" key="1">
    <citation type="submission" date="2017-12" db="EMBL/GenBank/DDBJ databases">
        <title>Confluentibacter flavum sp. nov., isolated from the saline lake.</title>
        <authorList>
            <person name="Yu L."/>
        </authorList>
    </citation>
    <scope>NUCLEOTIDE SEQUENCE [LARGE SCALE GENOMIC DNA]</scope>
    <source>
        <strain evidence="1 2">3B</strain>
    </source>
</reference>
<organism evidence="1 2">
    <name type="scientific">Confluentibacter flavum</name>
    <dbReference type="NCBI Taxonomy" id="1909700"/>
    <lineage>
        <taxon>Bacteria</taxon>
        <taxon>Pseudomonadati</taxon>
        <taxon>Bacteroidota</taxon>
        <taxon>Flavobacteriia</taxon>
        <taxon>Flavobacteriales</taxon>
        <taxon>Flavobacteriaceae</taxon>
        <taxon>Confluentibacter</taxon>
    </lineage>
</organism>
<dbReference type="AlphaFoldDB" id="A0A2N3HIE4"/>
<sequence>MNLEEHYNKLYADSIIKIKDDDYEIDHLINSPLDNRFGITLLTRPSVEVKNDIQKFLNELKSIDPYQYFYGNSDIHVTVMSIISCYNGFQLERINISEYINLISKSLVKNSKIKIEFKGVTASPSCIMIQGFMNTNFLNLIRNNLRENFKNSNLQQSIDKRYSLQTAHTTVVRFQNKINNKPAFLKIIEAYRHYDFGSFEVKNLELVYNDWYQKEKHVKKLYEFSI</sequence>
<dbReference type="Gene3D" id="3.90.1140.10">
    <property type="entry name" value="Cyclic phosphodiesterase"/>
    <property type="match status" value="1"/>
</dbReference>
<dbReference type="RefSeq" id="WP_106660039.1">
    <property type="nucleotide sequence ID" value="NZ_PJEO01000042.1"/>
</dbReference>